<evidence type="ECO:0000256" key="1">
    <source>
        <dbReference type="ARBA" id="ARBA00023015"/>
    </source>
</evidence>
<evidence type="ECO:0000313" key="5">
    <source>
        <dbReference type="EMBL" id="NVN11244.1"/>
    </source>
</evidence>
<protein>
    <submittedName>
        <fullName evidence="5">LacI family DNA-binding transcriptional regulator</fullName>
    </submittedName>
</protein>
<proteinExistence type="predicted"/>
<dbReference type="PANTHER" id="PTHR30146:SF138">
    <property type="entry name" value="TRANSCRIPTIONAL REGULATORY PROTEIN"/>
    <property type="match status" value="1"/>
</dbReference>
<evidence type="ECO:0000256" key="3">
    <source>
        <dbReference type="ARBA" id="ARBA00023163"/>
    </source>
</evidence>
<feature type="domain" description="HTH lacI-type" evidence="4">
    <location>
        <begin position="13"/>
        <end position="68"/>
    </location>
</feature>
<dbReference type="InterPro" id="IPR000843">
    <property type="entry name" value="HTH_LacI"/>
</dbReference>
<keyword evidence="1" id="KW-0805">Transcription regulation</keyword>
<dbReference type="InterPro" id="IPR028082">
    <property type="entry name" value="Peripla_BP_I"/>
</dbReference>
<dbReference type="SUPFAM" id="SSF53822">
    <property type="entry name" value="Periplasmic binding protein-like I"/>
    <property type="match status" value="1"/>
</dbReference>
<sequence length="365" mass="39502">MPGRSRSRSSGRLTLKDVARAAGVSTATVSNAYARPDQLSGDLRRRILRIAEDLGYPGPDPLARHLSIGRTGTVAFVFSEDMPYAFSDSAVLALLRGVATECERKGISLMLLPVRAKAGPAAPRQPVMDVLASAAVDGLILYALSGYDDVVTAASRRQVPLVVIDQPRRTDIPVVKIDDFAAARDMARHVVRAGHRSVGIVSLRTRRDGYSGFMDPERRASIGESTAAQRLRGFYAAFDEAGIGADTIPVWESWENTEQNGEQAARDMLAHKKTRPTAILAMSDRLALGIMADAARRKLRIPHDLSVTGFDDIPQAAATGLTTIRQPFTEKGAAALRTLFDTTGRSTTLATELVQRTSLAHPQFR</sequence>
<dbReference type="GO" id="GO:0000976">
    <property type="term" value="F:transcription cis-regulatory region binding"/>
    <property type="evidence" value="ECO:0007669"/>
    <property type="project" value="TreeGrafter"/>
</dbReference>
<dbReference type="InterPro" id="IPR046335">
    <property type="entry name" value="LacI/GalR-like_sensor"/>
</dbReference>
<dbReference type="SMART" id="SM00354">
    <property type="entry name" value="HTH_LACI"/>
    <property type="match status" value="1"/>
</dbReference>
<dbReference type="GO" id="GO:0003700">
    <property type="term" value="F:DNA-binding transcription factor activity"/>
    <property type="evidence" value="ECO:0007669"/>
    <property type="project" value="TreeGrafter"/>
</dbReference>
<dbReference type="Pfam" id="PF13377">
    <property type="entry name" value="Peripla_BP_3"/>
    <property type="match status" value="1"/>
</dbReference>
<dbReference type="PANTHER" id="PTHR30146">
    <property type="entry name" value="LACI-RELATED TRANSCRIPTIONAL REPRESSOR"/>
    <property type="match status" value="1"/>
</dbReference>
<dbReference type="CDD" id="cd01392">
    <property type="entry name" value="HTH_LacI"/>
    <property type="match status" value="1"/>
</dbReference>
<dbReference type="Gene3D" id="3.40.50.2300">
    <property type="match status" value="2"/>
</dbReference>
<comment type="caution">
    <text evidence="5">The sequence shown here is derived from an EMBL/GenBank/DDBJ whole genome shotgun (WGS) entry which is preliminary data.</text>
</comment>
<keyword evidence="2 5" id="KW-0238">DNA-binding</keyword>
<evidence type="ECO:0000313" key="6">
    <source>
        <dbReference type="Proteomes" id="UP000534870"/>
    </source>
</evidence>
<dbReference type="PROSITE" id="PS50932">
    <property type="entry name" value="HTH_LACI_2"/>
    <property type="match status" value="1"/>
</dbReference>
<evidence type="ECO:0000256" key="2">
    <source>
        <dbReference type="ARBA" id="ARBA00023125"/>
    </source>
</evidence>
<dbReference type="CDD" id="cd06279">
    <property type="entry name" value="PBP1_LacI-like"/>
    <property type="match status" value="1"/>
</dbReference>
<dbReference type="SUPFAM" id="SSF47413">
    <property type="entry name" value="lambda repressor-like DNA-binding domains"/>
    <property type="match status" value="1"/>
</dbReference>
<dbReference type="RefSeq" id="WP_176639975.1">
    <property type="nucleotide sequence ID" value="NZ_JABXXP010000140.1"/>
</dbReference>
<name>A0A7Y7M6R5_9PROT</name>
<reference evidence="5 6" key="1">
    <citation type="submission" date="2020-06" db="EMBL/GenBank/DDBJ databases">
        <title>Description of novel acetic acid bacteria.</title>
        <authorList>
            <person name="Sombolestani A."/>
        </authorList>
    </citation>
    <scope>NUCLEOTIDE SEQUENCE [LARGE SCALE GENOMIC DNA]</scope>
    <source>
        <strain evidence="5 6">LMG 31431</strain>
    </source>
</reference>
<keyword evidence="3" id="KW-0804">Transcription</keyword>
<accession>A0A7Y7M6R5</accession>
<dbReference type="AlphaFoldDB" id="A0A7Y7M6R5"/>
<dbReference type="Pfam" id="PF00356">
    <property type="entry name" value="LacI"/>
    <property type="match status" value="1"/>
</dbReference>
<dbReference type="InterPro" id="IPR010982">
    <property type="entry name" value="Lambda_DNA-bd_dom_sf"/>
</dbReference>
<dbReference type="EMBL" id="JABXXP010000140">
    <property type="protein sequence ID" value="NVN11244.1"/>
    <property type="molecule type" value="Genomic_DNA"/>
</dbReference>
<evidence type="ECO:0000259" key="4">
    <source>
        <dbReference type="PROSITE" id="PS50932"/>
    </source>
</evidence>
<dbReference type="Gene3D" id="1.10.260.40">
    <property type="entry name" value="lambda repressor-like DNA-binding domains"/>
    <property type="match status" value="1"/>
</dbReference>
<organism evidence="5 6">
    <name type="scientific">Nguyenibacter vanlangensis</name>
    <dbReference type="NCBI Taxonomy" id="1216886"/>
    <lineage>
        <taxon>Bacteria</taxon>
        <taxon>Pseudomonadati</taxon>
        <taxon>Pseudomonadota</taxon>
        <taxon>Alphaproteobacteria</taxon>
        <taxon>Acetobacterales</taxon>
        <taxon>Acetobacteraceae</taxon>
        <taxon>Nguyenibacter</taxon>
    </lineage>
</organism>
<gene>
    <name evidence="5" type="ORF">HUK84_08860</name>
</gene>
<dbReference type="Proteomes" id="UP000534870">
    <property type="component" value="Unassembled WGS sequence"/>
</dbReference>